<dbReference type="Pfam" id="PF25597">
    <property type="entry name" value="SH3_retrovirus"/>
    <property type="match status" value="1"/>
</dbReference>
<feature type="region of interest" description="Disordered" evidence="5">
    <location>
        <begin position="1522"/>
        <end position="1544"/>
    </location>
</feature>
<dbReference type="PANTHER" id="PTHR42648">
    <property type="entry name" value="TRANSPOSASE, PUTATIVE-RELATED"/>
    <property type="match status" value="1"/>
</dbReference>
<keyword evidence="3" id="KW-0064">Aspartyl protease</keyword>
<name>A0A2N9HDX3_FAGSY</name>
<evidence type="ECO:0000256" key="4">
    <source>
        <dbReference type="ARBA" id="ARBA00022801"/>
    </source>
</evidence>
<protein>
    <recommendedName>
        <fullName evidence="7">Integrase catalytic domain-containing protein</fullName>
    </recommendedName>
</protein>
<dbReference type="SUPFAM" id="SSF53098">
    <property type="entry name" value="Ribonuclease H-like"/>
    <property type="match status" value="1"/>
</dbReference>
<keyword evidence="1" id="KW-0645">Protease</keyword>
<keyword evidence="4" id="KW-0378">Hydrolase</keyword>
<dbReference type="InterPro" id="IPR057670">
    <property type="entry name" value="SH3_retrovirus"/>
</dbReference>
<evidence type="ECO:0000256" key="5">
    <source>
        <dbReference type="SAM" id="MobiDB-lite"/>
    </source>
</evidence>
<evidence type="ECO:0000256" key="2">
    <source>
        <dbReference type="ARBA" id="ARBA00022723"/>
    </source>
</evidence>
<keyword evidence="6" id="KW-1133">Transmembrane helix</keyword>
<sequence length="1590" mass="182114">MAELQEVGSVKRLNNQNYNTWSTCMESYLQGQDLWEIVAGSETTPPDNDQALWKWKVKAGKAMFAIKTSIEEEMLEHIRRADTPKATWDTFATLFSKKNNVRLQLLENELMSIAQAEYDYYSILHQDCRFKKRTAQGNTATFTNQEGDSEEEWDAEASFSMIEPTEEEEMAATSIAEEDEEMVLAVANPEQVNYREDWIVDSGCSNHMTGDKEKLQNMSKYKGNWVLFGPKDVKVYKEIVVIGTPTMEGQRMESVYVMSAESAYVDKTRKNETVDLWYARLRHVSYHKLKVMINKSLVKGLPQLECREDTVCAGCQYGKAHQLPYQESKFRAKEPLELVHSDVFGRVKQSSIKGMRYMVTFIDDFSRYVWVFFMKEKSETLSKFIEFQMKVENEVGRKIKCLRTDNGGEYTSDEFCNYLRKCNIRRQLTCPGTPQQNGVAERKNRHLAEICRSMLHAKNVPGRFWAECMKTAAHIINRLPQARLDFVSPFQKMWNTKPKVSHFRVFGCVCYVFVPDHLRSKFDKKAIRCIFVGYDSQRKGWRCCDPTTGRCYTSRNVIFDEASSWWSEDKATLPVLKEIEKKMPKSMEEQLGKDQSKVIEEIQFFEDEGEPESSEITQNPWQTGVHHRTPEEDRPRLEEVIEEEESLEPQLRRSTRQRKTNPSEDWRKAMEEEIHALKQNQTWDLVPKPKDVKPISCKWVYKVKTRAYGSIERYKARLVARGFSQQYGLDYDETFSPVAKITTIRVLLALAARFESKAQPDYVCKLRKALYELKQAPRAWYGKIGEFLVHSGYSVAPADSSLFVKARGSRLATVLVYVDDLIITGDDEDEIRRTRENLAVRFQMKELGELKHFLGLEVDHVNDGLFLCQHKYAKELLQKFGMLDCKPISTPVEVNAKFCAQEGKELEDSTMYRQLVGSLIYLTLTRLDISYAVGMASRYMQNPRKPHLEAVRRILRYVKGTIDYGLLYKKGKACKLLGYCDADYAGDHDTRRSTTGYMFSLGSAAISWSSKRQPTVSLSTTEAEYRAAAMAAQESTWLMQLMRDLHQPIDYAVSLHCDNQSAIRLAENPEFHARTKHVEVHYHFVREKVLEGKIKMYQTKTENQVADIFTKGLNTAKFRDFRKQLGMHIGDGKSVRIIKDPWLPLSSPSYSLSAQNVVDSTDRVSVLIHEDSQSWNREAIYGLFSAWEASVICSIPLLPRPKPDRLFWNDTKTGIFTIKSAYHLQMKAQSAATEGECSTAGKDRKFWKFLWSMSIPPKVKAFLWRACLGILPTNELLCRRHLKKDGLCPCCLIEVESVAHCLWSCLAANDVWLETGLKLQKWDRYIPSFFDLMMFLPTRLSQEEIIQARILAAMRHKVQLLPCGIHPRIGACIQVLQFVLDMGFFDIELEGPEIAMLKNAHSLALGVSVEDMWLEEICNLIFQFRHFTVSLASSSSNSAALALAQFGASHQLQHVWLEQLGEMELVGVGETEEYPIPTEEYPIPTENASESLEVGASSAIGDSPTEEYPIPTENASESLDVGASSAIGDSPTEEYPIPTENASDEDDTIYLTPPLFLLRVTSTRAIKELMKSLFGWTALMYFITIVLFNG</sequence>
<organism evidence="8">
    <name type="scientific">Fagus sylvatica</name>
    <name type="common">Beechnut</name>
    <dbReference type="NCBI Taxonomy" id="28930"/>
    <lineage>
        <taxon>Eukaryota</taxon>
        <taxon>Viridiplantae</taxon>
        <taxon>Streptophyta</taxon>
        <taxon>Embryophyta</taxon>
        <taxon>Tracheophyta</taxon>
        <taxon>Spermatophyta</taxon>
        <taxon>Magnoliopsida</taxon>
        <taxon>eudicotyledons</taxon>
        <taxon>Gunneridae</taxon>
        <taxon>Pentapetalae</taxon>
        <taxon>rosids</taxon>
        <taxon>fabids</taxon>
        <taxon>Fagales</taxon>
        <taxon>Fagaceae</taxon>
        <taxon>Fagus</taxon>
    </lineage>
</organism>
<dbReference type="Pfam" id="PF13966">
    <property type="entry name" value="zf-RVT"/>
    <property type="match status" value="1"/>
</dbReference>
<dbReference type="InterPro" id="IPR025314">
    <property type="entry name" value="DUF4219"/>
</dbReference>
<dbReference type="InterPro" id="IPR036397">
    <property type="entry name" value="RNaseH_sf"/>
</dbReference>
<dbReference type="PROSITE" id="PS50994">
    <property type="entry name" value="INTEGRASE"/>
    <property type="match status" value="1"/>
</dbReference>
<feature type="transmembrane region" description="Helical" evidence="6">
    <location>
        <begin position="1569"/>
        <end position="1588"/>
    </location>
</feature>
<dbReference type="InterPro" id="IPR054722">
    <property type="entry name" value="PolX-like_BBD"/>
</dbReference>
<dbReference type="PANTHER" id="PTHR42648:SF18">
    <property type="entry name" value="RETROTRANSPOSON, UNCLASSIFIED-LIKE PROTEIN"/>
    <property type="match status" value="1"/>
</dbReference>
<dbReference type="InterPro" id="IPR043502">
    <property type="entry name" value="DNA/RNA_pol_sf"/>
</dbReference>
<dbReference type="GO" id="GO:0015074">
    <property type="term" value="P:DNA integration"/>
    <property type="evidence" value="ECO:0007669"/>
    <property type="project" value="InterPro"/>
</dbReference>
<evidence type="ECO:0000259" key="7">
    <source>
        <dbReference type="PROSITE" id="PS50994"/>
    </source>
</evidence>
<feature type="domain" description="Integrase catalytic" evidence="7">
    <location>
        <begin position="331"/>
        <end position="497"/>
    </location>
</feature>
<dbReference type="InterPro" id="IPR013103">
    <property type="entry name" value="RVT_2"/>
</dbReference>
<reference evidence="8" key="1">
    <citation type="submission" date="2018-02" db="EMBL/GenBank/DDBJ databases">
        <authorList>
            <person name="Cohen D.B."/>
            <person name="Kent A.D."/>
        </authorList>
    </citation>
    <scope>NUCLEOTIDE SEQUENCE</scope>
</reference>
<proteinExistence type="predicted"/>
<gene>
    <name evidence="8" type="ORF">FSB_LOCUS37656</name>
</gene>
<dbReference type="Pfam" id="PF13976">
    <property type="entry name" value="gag_pre-integrs"/>
    <property type="match status" value="1"/>
</dbReference>
<dbReference type="InterPro" id="IPR012337">
    <property type="entry name" value="RNaseH-like_sf"/>
</dbReference>
<dbReference type="GO" id="GO:0004190">
    <property type="term" value="F:aspartic-type endopeptidase activity"/>
    <property type="evidence" value="ECO:0007669"/>
    <property type="project" value="UniProtKB-KW"/>
</dbReference>
<dbReference type="SUPFAM" id="SSF56672">
    <property type="entry name" value="DNA/RNA polymerases"/>
    <property type="match status" value="1"/>
</dbReference>
<keyword evidence="2" id="KW-0479">Metal-binding</keyword>
<evidence type="ECO:0000256" key="6">
    <source>
        <dbReference type="SAM" id="Phobius"/>
    </source>
</evidence>
<dbReference type="InterPro" id="IPR025724">
    <property type="entry name" value="GAG-pre-integrase_dom"/>
</dbReference>
<dbReference type="Pfam" id="PF07727">
    <property type="entry name" value="RVT_2"/>
    <property type="match status" value="2"/>
</dbReference>
<feature type="compositionally biased region" description="Basic and acidic residues" evidence="5">
    <location>
        <begin position="628"/>
        <end position="639"/>
    </location>
</feature>
<dbReference type="CDD" id="cd09272">
    <property type="entry name" value="RNase_HI_RT_Ty1"/>
    <property type="match status" value="1"/>
</dbReference>
<dbReference type="InterPro" id="IPR039537">
    <property type="entry name" value="Retrotran_Ty1/copia-like"/>
</dbReference>
<keyword evidence="6" id="KW-0472">Membrane</keyword>
<dbReference type="InterPro" id="IPR001584">
    <property type="entry name" value="Integrase_cat-core"/>
</dbReference>
<dbReference type="GO" id="GO:0003676">
    <property type="term" value="F:nucleic acid binding"/>
    <property type="evidence" value="ECO:0007669"/>
    <property type="project" value="InterPro"/>
</dbReference>
<dbReference type="GO" id="GO:0006508">
    <property type="term" value="P:proteolysis"/>
    <property type="evidence" value="ECO:0007669"/>
    <property type="project" value="UniProtKB-KW"/>
</dbReference>
<dbReference type="Pfam" id="PF22936">
    <property type="entry name" value="Pol_BBD"/>
    <property type="match status" value="1"/>
</dbReference>
<dbReference type="Pfam" id="PF13961">
    <property type="entry name" value="DUF4219"/>
    <property type="match status" value="1"/>
</dbReference>
<evidence type="ECO:0000256" key="3">
    <source>
        <dbReference type="ARBA" id="ARBA00022750"/>
    </source>
</evidence>
<dbReference type="EMBL" id="OIVN01003245">
    <property type="protein sequence ID" value="SPD09774.1"/>
    <property type="molecule type" value="Genomic_DNA"/>
</dbReference>
<evidence type="ECO:0000313" key="8">
    <source>
        <dbReference type="EMBL" id="SPD09774.1"/>
    </source>
</evidence>
<dbReference type="Gene3D" id="3.30.420.10">
    <property type="entry name" value="Ribonuclease H-like superfamily/Ribonuclease H"/>
    <property type="match status" value="1"/>
</dbReference>
<evidence type="ECO:0000256" key="1">
    <source>
        <dbReference type="ARBA" id="ARBA00022670"/>
    </source>
</evidence>
<accession>A0A2N9HDX3</accession>
<dbReference type="Pfam" id="PF00665">
    <property type="entry name" value="rve"/>
    <property type="match status" value="1"/>
</dbReference>
<dbReference type="GO" id="GO:0046872">
    <property type="term" value="F:metal ion binding"/>
    <property type="evidence" value="ECO:0007669"/>
    <property type="project" value="UniProtKB-KW"/>
</dbReference>
<dbReference type="InterPro" id="IPR026960">
    <property type="entry name" value="RVT-Znf"/>
</dbReference>
<feature type="region of interest" description="Disordered" evidence="5">
    <location>
        <begin position="609"/>
        <end position="665"/>
    </location>
</feature>
<keyword evidence="6" id="KW-0812">Transmembrane</keyword>